<protein>
    <submittedName>
        <fullName evidence="1">Uncharacterized protein</fullName>
    </submittedName>
</protein>
<dbReference type="EMBL" id="CM039437">
    <property type="protein sequence ID" value="KAI4306524.1"/>
    <property type="molecule type" value="Genomic_DNA"/>
</dbReference>
<comment type="caution">
    <text evidence="1">The sequence shown here is derived from an EMBL/GenBank/DDBJ whole genome shotgun (WGS) entry which is preliminary data.</text>
</comment>
<gene>
    <name evidence="1" type="ORF">L6164_029794</name>
</gene>
<accession>A0ACB9LBP2</accession>
<sequence length="86" mass="10273">MLIFTHTCHRLCTVLIWLNHVVMACLLKCFNAHFLSFQRQRVKSSEQDVSKNGSLKDFIKEQRAYFDEIDKFELQEEEVESVYELD</sequence>
<organism evidence="1 2">
    <name type="scientific">Bauhinia variegata</name>
    <name type="common">Purple orchid tree</name>
    <name type="synonym">Phanera variegata</name>
    <dbReference type="NCBI Taxonomy" id="167791"/>
    <lineage>
        <taxon>Eukaryota</taxon>
        <taxon>Viridiplantae</taxon>
        <taxon>Streptophyta</taxon>
        <taxon>Embryophyta</taxon>
        <taxon>Tracheophyta</taxon>
        <taxon>Spermatophyta</taxon>
        <taxon>Magnoliopsida</taxon>
        <taxon>eudicotyledons</taxon>
        <taxon>Gunneridae</taxon>
        <taxon>Pentapetalae</taxon>
        <taxon>rosids</taxon>
        <taxon>fabids</taxon>
        <taxon>Fabales</taxon>
        <taxon>Fabaceae</taxon>
        <taxon>Cercidoideae</taxon>
        <taxon>Cercideae</taxon>
        <taxon>Bauhiniinae</taxon>
        <taxon>Bauhinia</taxon>
    </lineage>
</organism>
<keyword evidence="2" id="KW-1185">Reference proteome</keyword>
<dbReference type="Proteomes" id="UP000828941">
    <property type="component" value="Chromosome 12"/>
</dbReference>
<evidence type="ECO:0000313" key="2">
    <source>
        <dbReference type="Proteomes" id="UP000828941"/>
    </source>
</evidence>
<evidence type="ECO:0000313" key="1">
    <source>
        <dbReference type="EMBL" id="KAI4306524.1"/>
    </source>
</evidence>
<reference evidence="1 2" key="1">
    <citation type="journal article" date="2022" name="DNA Res.">
        <title>Chromosomal-level genome assembly of the orchid tree Bauhinia variegata (Leguminosae; Cercidoideae) supports the allotetraploid origin hypothesis of Bauhinia.</title>
        <authorList>
            <person name="Zhong Y."/>
            <person name="Chen Y."/>
            <person name="Zheng D."/>
            <person name="Pang J."/>
            <person name="Liu Y."/>
            <person name="Luo S."/>
            <person name="Meng S."/>
            <person name="Qian L."/>
            <person name="Wei D."/>
            <person name="Dai S."/>
            <person name="Zhou R."/>
        </authorList>
    </citation>
    <scope>NUCLEOTIDE SEQUENCE [LARGE SCALE GENOMIC DNA]</scope>
    <source>
        <strain evidence="1">BV-YZ2020</strain>
    </source>
</reference>
<name>A0ACB9LBP2_BAUVA</name>
<proteinExistence type="predicted"/>